<evidence type="ECO:0000313" key="2">
    <source>
        <dbReference type="Proteomes" id="UP000243797"/>
    </source>
</evidence>
<dbReference type="SUPFAM" id="SSF48371">
    <property type="entry name" value="ARM repeat"/>
    <property type="match status" value="1"/>
</dbReference>
<dbReference type="EMBL" id="NKHZ01000068">
    <property type="protein sequence ID" value="PNS15823.1"/>
    <property type="molecule type" value="Genomic_DNA"/>
</dbReference>
<dbReference type="InterPro" id="IPR011989">
    <property type="entry name" value="ARM-like"/>
</dbReference>
<keyword evidence="2" id="KW-1185">Reference proteome</keyword>
<dbReference type="InterPro" id="IPR016024">
    <property type="entry name" value="ARM-type_fold"/>
</dbReference>
<dbReference type="InParanoid" id="A0A2K1QLY1"/>
<name>A0A2K1QLY1_9PEZI</name>
<dbReference type="AlphaFoldDB" id="A0A2K1QLY1"/>
<dbReference type="GO" id="GO:0005085">
    <property type="term" value="F:guanyl-nucleotide exchange factor activity"/>
    <property type="evidence" value="ECO:0007669"/>
    <property type="project" value="InterPro"/>
</dbReference>
<accession>A0A2K1QLY1</accession>
<dbReference type="Proteomes" id="UP000243797">
    <property type="component" value="Unassembled WGS sequence"/>
</dbReference>
<dbReference type="STRING" id="2082308.A0A2K1QLY1"/>
<proteinExistence type="predicted"/>
<gene>
    <name evidence="1" type="ORF">CAC42_4275</name>
</gene>
<evidence type="ECO:0000313" key="1">
    <source>
        <dbReference type="EMBL" id="PNS15823.1"/>
    </source>
</evidence>
<comment type="caution">
    <text evidence="1">The sequence shown here is derived from an EMBL/GenBank/DDBJ whole genome shotgun (WGS) entry which is preliminary data.</text>
</comment>
<dbReference type="Gene3D" id="1.25.10.10">
    <property type="entry name" value="Leucine-rich Repeat Variant"/>
    <property type="match status" value="2"/>
</dbReference>
<reference evidence="1 2" key="1">
    <citation type="submission" date="2017-06" db="EMBL/GenBank/DDBJ databases">
        <title>Draft genome sequence of a variant of Elsinoe murrayae.</title>
        <authorList>
            <person name="Cheng Q."/>
        </authorList>
    </citation>
    <scope>NUCLEOTIDE SEQUENCE [LARGE SCALE GENOMIC DNA]</scope>
    <source>
        <strain evidence="1 2">CQ-2017a</strain>
    </source>
</reference>
<dbReference type="PANTHER" id="PTHR10957">
    <property type="entry name" value="RAP1 GTPASE-GDP DISSOCIATION STIMULATOR 1"/>
    <property type="match status" value="1"/>
</dbReference>
<sequence>MADQSAVPNVDLVQICATLGRATSDESIDTIEPAVDALLEASRDSAAKRSIAASRQNNVLDSVVQYLLRQEAQQPSSYTIESKLLRCIGNLVADENQNRDVVLASGQFLDFLRTSIVFETIGDQDKQYERASLALKVAFNLCNDYEPAQQAALAAGVDHAVLEHIHTCLFISKDDTTDLGLELLEMIGQHVSSSTATPSFSKDFTHKILRLPCIEDVDEDTFLEMTRATSPYLIYAPFQEAVLADSFVPLAFELLEKAIFMLSNSRKADECRLLESTILRAITEISTLPAFPSTFASSSDFVRTLCDRCVLTETDGDSPNVAVCACILLGNFAIDPSAAAVITPQIKMDALHDFITLKAYRRSRASTAAGSQDHADYLHAAAGMLRHLALPVEIRQKFFRDEASKQTAMALAQYPRPEVQISGLRLLRQFIMDDPIGLEHALNSSYHIVMLRLFTDPTTDGRVKLEISRTITALLRELAKPMNALPSTGAMSEPQQAFSDATVSALISAPHLVDPLSYAITESKLPLAQAEGYLGLCLILRCSPAQGVTLLSSYLYTHPSLIAALRAQITGSSQDTASANTSALPIRGSKAIAGSVERKDEVADSAGEALPLQGAKTDTAVTGVAGKARDNALVLLSEMLKSEGLDDGVRDELDSIANEAGITLRL</sequence>
<protein>
    <submittedName>
        <fullName evidence="1">Uncharacterized protein</fullName>
    </submittedName>
</protein>
<organism evidence="1 2">
    <name type="scientific">Sphaceloma murrayae</name>
    <dbReference type="NCBI Taxonomy" id="2082308"/>
    <lineage>
        <taxon>Eukaryota</taxon>
        <taxon>Fungi</taxon>
        <taxon>Dikarya</taxon>
        <taxon>Ascomycota</taxon>
        <taxon>Pezizomycotina</taxon>
        <taxon>Dothideomycetes</taxon>
        <taxon>Dothideomycetidae</taxon>
        <taxon>Myriangiales</taxon>
        <taxon>Elsinoaceae</taxon>
        <taxon>Sphaceloma</taxon>
    </lineage>
</organism>
<dbReference type="OrthoDB" id="26149at2759"/>
<dbReference type="InterPro" id="IPR040144">
    <property type="entry name" value="RAP1GDS1"/>
</dbReference>